<name>A0A3Q9INQ7_9BACT</name>
<feature type="domain" description="Transglutaminase-like" evidence="1">
    <location>
        <begin position="238"/>
        <end position="297"/>
    </location>
</feature>
<dbReference type="InterPro" id="IPR002931">
    <property type="entry name" value="Transglutaminase-like"/>
</dbReference>
<proteinExistence type="predicted"/>
<dbReference type="OrthoDB" id="9787782at2"/>
<dbReference type="PANTHER" id="PTHR35532:SF5">
    <property type="entry name" value="CARBOHYDRATE-BINDING DOMAIN-CONTAINING PROTEIN"/>
    <property type="match status" value="1"/>
</dbReference>
<dbReference type="InterPro" id="IPR038765">
    <property type="entry name" value="Papain-like_cys_pep_sf"/>
</dbReference>
<dbReference type="Gene3D" id="2.60.40.1120">
    <property type="entry name" value="Carboxypeptidase-like, regulatory domain"/>
    <property type="match status" value="1"/>
</dbReference>
<evidence type="ECO:0000313" key="2">
    <source>
        <dbReference type="EMBL" id="AZS29317.1"/>
    </source>
</evidence>
<protein>
    <submittedName>
        <fullName evidence="2">Transglutaminase domain-containing protein</fullName>
    </submittedName>
</protein>
<reference evidence="2 3" key="1">
    <citation type="submission" date="2018-10" db="EMBL/GenBank/DDBJ databases">
        <title>Butyricimonas faecalis sp. nov., isolated from human faeces and emended description of the genus Butyricimonas.</title>
        <authorList>
            <person name="Le Roy T."/>
            <person name="Van der Smissen P."/>
            <person name="Paquot A."/>
            <person name="Delzenne N."/>
            <person name="Muccioli G."/>
            <person name="Collet J.-F."/>
            <person name="Cani P.D."/>
        </authorList>
    </citation>
    <scope>NUCLEOTIDE SEQUENCE [LARGE SCALE GENOMIC DNA]</scope>
    <source>
        <strain evidence="2 3">H184</strain>
    </source>
</reference>
<dbReference type="Gene3D" id="3.10.620.30">
    <property type="match status" value="1"/>
</dbReference>
<evidence type="ECO:0000259" key="1">
    <source>
        <dbReference type="SMART" id="SM00460"/>
    </source>
</evidence>
<evidence type="ECO:0000313" key="3">
    <source>
        <dbReference type="Proteomes" id="UP000270673"/>
    </source>
</evidence>
<sequence length="983" mass="112004">MVKKYIFEMIYNNAKIKYMGLFDKLRGEFIDIIEFLDNTQDTIVYRFERYGNEIKNNAKLIVRAGQIFLLLTISLLYACEEKHFITDATYRKMVEEDFQKKQEIFGKTPGDLFAIFDSSMTVKEREALMFLYAYSPLIDISFSGGEFFLKNVRLSFRAQEEMPWGKAVPEEIFRHFVLPVRGGKENLDSARVVFYEELKERVAACGSMEKAALEVNHWCHEHVIYKPTNARTSSPLATKQRAYGRCGEESVFTLAALRAVGIPARQIYTPRWAHCDDNHAWIEVWIDGEWKYLGACEPEPRLNIAWFTLPVQRALYVEAEVFGKYAGGKKYLYENGNFKIWGKDGGEGEEIVSVGDNSTIVNVTSHYTDSGQKRVMQTGILHLEVNAREVRNRKTVVQILDEKKQPVEHAKVEYKIFNYGEFYPVVTLYSDEQGETVLTLAQGDLLVWATKGEQFGFARFPVSRQDTLVITLDKKTGDAFSGQFSLVPPEQRDIKALTTAEERAVNDRRFVHEDSLRNAYIATFMTTKRAREIADELKIDTARFTRYVKMARGNDSEIEKLFRQAPDKELAMRLLDVVTEKDLQDTPADVWLAHLVQQGDGIDNEMFQKYVLNPRIQNELITAYREPIKAAFGSESLEGMKSSDLVERIMHRVGEYRVTAYPVKVPTPPVGVLRAGITDALSRDIFFVAVCRTYFIPARLSPISGKPEYYIAGDWHTADFSTEKFVPRGKLMLHYAGKPVRDPKYFLNFTIGKMENGRVRTIDLGSNADVDMGVGASYETIFARPVELEEGNYILSTGNRRGDGAVMATLTSFKIEADRQTDLDMYIQPCEENTKVLGKVSLPLSYVSEITGKSENINIPGKGYTAIALVEADKEPTNHLLRDMSGMKDDFDRLGIPLYFVFRDPENRKKFNQADFRPFPSVIMWGTDQGGKLHQQLSRDLQLQNAENLPLVVLLNAEGDVVFISQGYRVGLGTQIMNVMNRK</sequence>
<dbReference type="SUPFAM" id="SSF54001">
    <property type="entry name" value="Cysteine proteinases"/>
    <property type="match status" value="1"/>
</dbReference>
<dbReference type="Pfam" id="PF13421">
    <property type="entry name" value="Band_7_1"/>
    <property type="match status" value="1"/>
</dbReference>
<dbReference type="InterPro" id="IPR033880">
    <property type="entry name" value="SPFH_YdjI"/>
</dbReference>
<gene>
    <name evidence="2" type="ORF">D8S85_06905</name>
</gene>
<dbReference type="EMBL" id="CP032819">
    <property type="protein sequence ID" value="AZS29317.1"/>
    <property type="molecule type" value="Genomic_DNA"/>
</dbReference>
<dbReference type="Proteomes" id="UP000270673">
    <property type="component" value="Chromosome"/>
</dbReference>
<organism evidence="2 3">
    <name type="scientific">Butyricimonas faecalis</name>
    <dbReference type="NCBI Taxonomy" id="2093856"/>
    <lineage>
        <taxon>Bacteria</taxon>
        <taxon>Pseudomonadati</taxon>
        <taxon>Bacteroidota</taxon>
        <taxon>Bacteroidia</taxon>
        <taxon>Bacteroidales</taxon>
        <taxon>Odoribacteraceae</taxon>
        <taxon>Butyricimonas</taxon>
    </lineage>
</organism>
<dbReference type="Pfam" id="PF01841">
    <property type="entry name" value="Transglut_core"/>
    <property type="match status" value="1"/>
</dbReference>
<accession>A0A3Q9INQ7</accession>
<dbReference type="SMART" id="SM00460">
    <property type="entry name" value="TGc"/>
    <property type="match status" value="1"/>
</dbReference>
<keyword evidence="3" id="KW-1185">Reference proteome</keyword>
<dbReference type="PANTHER" id="PTHR35532">
    <property type="entry name" value="SIMILAR TO POLYHYDROXYALKANOATE DEPOLYMERASE"/>
    <property type="match status" value="1"/>
</dbReference>
<dbReference type="AlphaFoldDB" id="A0A3Q9INQ7"/>
<dbReference type="KEGG" id="buy:D8S85_06905"/>